<dbReference type="STRING" id="485916.Dtox_4005"/>
<dbReference type="EMBL" id="CP001720">
    <property type="protein sequence ID" value="ACV64694.1"/>
    <property type="molecule type" value="Genomic_DNA"/>
</dbReference>
<evidence type="ECO:0000313" key="3">
    <source>
        <dbReference type="Proteomes" id="UP000002217"/>
    </source>
</evidence>
<reference evidence="2 3" key="1">
    <citation type="journal article" date="2009" name="Stand. Genomic Sci.">
        <title>Complete genome sequence of Desulfotomaculum acetoxidans type strain (5575).</title>
        <authorList>
            <person name="Spring S."/>
            <person name="Lapidus A."/>
            <person name="Schroder M."/>
            <person name="Gleim D."/>
            <person name="Sims D."/>
            <person name="Meincke L."/>
            <person name="Glavina Del Rio T."/>
            <person name="Tice H."/>
            <person name="Copeland A."/>
            <person name="Cheng J.F."/>
            <person name="Lucas S."/>
            <person name="Chen F."/>
            <person name="Nolan M."/>
            <person name="Bruce D."/>
            <person name="Goodwin L."/>
            <person name="Pitluck S."/>
            <person name="Ivanova N."/>
            <person name="Mavromatis K."/>
            <person name="Mikhailova N."/>
            <person name="Pati A."/>
            <person name="Chen A."/>
            <person name="Palaniappan K."/>
            <person name="Land M."/>
            <person name="Hauser L."/>
            <person name="Chang Y.J."/>
            <person name="Jeffries C.D."/>
            <person name="Chain P."/>
            <person name="Saunders E."/>
            <person name="Brettin T."/>
            <person name="Detter J.C."/>
            <person name="Goker M."/>
            <person name="Bristow J."/>
            <person name="Eisen J.A."/>
            <person name="Markowitz V."/>
            <person name="Hugenholtz P."/>
            <person name="Kyrpides N.C."/>
            <person name="Klenk H.P."/>
            <person name="Han C."/>
        </authorList>
    </citation>
    <scope>NUCLEOTIDE SEQUENCE [LARGE SCALE GENOMIC DNA]</scope>
    <source>
        <strain evidence="3">ATCC 49208 / DSM 771 / VKM B-1644</strain>
    </source>
</reference>
<dbReference type="KEGG" id="dae:Dtox_4005"/>
<proteinExistence type="predicted"/>
<name>C8VY65_DESAS</name>
<dbReference type="HOGENOM" id="CLU_178120_1_0_9"/>
<dbReference type="Proteomes" id="UP000002217">
    <property type="component" value="Chromosome"/>
</dbReference>
<protein>
    <recommendedName>
        <fullName evidence="4">Helix-turn-helix domain-containing protein</fullName>
    </recommendedName>
</protein>
<accession>C8VY65</accession>
<sequence length="67" mass="7607">MTVKEAGEKWGLGIRIVTLYCTEGRIDGTVKKGNLWLIPKDAVKPEDRRRKKSPIQEEKEPAVSKDI</sequence>
<dbReference type="AlphaFoldDB" id="C8VY65"/>
<feature type="region of interest" description="Disordered" evidence="1">
    <location>
        <begin position="43"/>
        <end position="67"/>
    </location>
</feature>
<evidence type="ECO:0000313" key="2">
    <source>
        <dbReference type="EMBL" id="ACV64694.1"/>
    </source>
</evidence>
<gene>
    <name evidence="2" type="ordered locus">Dtox_4005</name>
</gene>
<evidence type="ECO:0008006" key="4">
    <source>
        <dbReference type="Google" id="ProtNLM"/>
    </source>
</evidence>
<evidence type="ECO:0000256" key="1">
    <source>
        <dbReference type="SAM" id="MobiDB-lite"/>
    </source>
</evidence>
<keyword evidence="3" id="KW-1185">Reference proteome</keyword>
<dbReference type="RefSeq" id="WP_015759369.1">
    <property type="nucleotide sequence ID" value="NC_013216.1"/>
</dbReference>
<dbReference type="eggNOG" id="COG3177">
    <property type="taxonomic scope" value="Bacteria"/>
</dbReference>
<organism evidence="2 3">
    <name type="scientific">Desulfofarcimen acetoxidans (strain ATCC 49208 / DSM 771 / KCTC 5769 / VKM B-1644 / 5575)</name>
    <name type="common">Desulfotomaculum acetoxidans</name>
    <dbReference type="NCBI Taxonomy" id="485916"/>
    <lineage>
        <taxon>Bacteria</taxon>
        <taxon>Bacillati</taxon>
        <taxon>Bacillota</taxon>
        <taxon>Clostridia</taxon>
        <taxon>Eubacteriales</taxon>
        <taxon>Peptococcaceae</taxon>
        <taxon>Desulfofarcimen</taxon>
    </lineage>
</organism>